<evidence type="ECO:0000256" key="1">
    <source>
        <dbReference type="SAM" id="Phobius"/>
    </source>
</evidence>
<dbReference type="EMBL" id="CYKH01001658">
    <property type="protein sequence ID" value="CUG88593.1"/>
    <property type="molecule type" value="Genomic_DNA"/>
</dbReference>
<sequence length="161" mass="16800">MIVIGAVQIALMVALRPMSVRFEMACGVIVNSLTLVSLVVSLVGAGDAAEVIVNVAGILELVVIGAMLVSVAASRYVLSCETEKRATDKPPVVSTLFMVTPKTENRRSMLKMQPGLVGRRPATMVADTGGVVGSSEELHALIALVCSTRDVDGSRLAAFSS</sequence>
<dbReference type="Proteomes" id="UP000051952">
    <property type="component" value="Unassembled WGS sequence"/>
</dbReference>
<name>A0A0S4JAK3_BODSA</name>
<reference evidence="3" key="1">
    <citation type="submission" date="2015-09" db="EMBL/GenBank/DDBJ databases">
        <authorList>
            <consortium name="Pathogen Informatics"/>
        </authorList>
    </citation>
    <scope>NUCLEOTIDE SEQUENCE [LARGE SCALE GENOMIC DNA]</scope>
    <source>
        <strain evidence="3">Lake Konstanz</strain>
    </source>
</reference>
<gene>
    <name evidence="2" type="ORF">BSAL_16220</name>
</gene>
<keyword evidence="1" id="KW-0812">Transmembrane</keyword>
<keyword evidence="3" id="KW-1185">Reference proteome</keyword>
<feature type="transmembrane region" description="Helical" evidence="1">
    <location>
        <begin position="51"/>
        <end position="78"/>
    </location>
</feature>
<keyword evidence="1" id="KW-0472">Membrane</keyword>
<evidence type="ECO:0000313" key="2">
    <source>
        <dbReference type="EMBL" id="CUG88593.1"/>
    </source>
</evidence>
<proteinExistence type="predicted"/>
<keyword evidence="1" id="KW-1133">Transmembrane helix</keyword>
<dbReference type="AlphaFoldDB" id="A0A0S4JAK3"/>
<evidence type="ECO:0000313" key="3">
    <source>
        <dbReference type="Proteomes" id="UP000051952"/>
    </source>
</evidence>
<protein>
    <submittedName>
        <fullName evidence="2">Membrane-associated protein, putative</fullName>
    </submittedName>
</protein>
<accession>A0A0S4JAK3</accession>
<feature type="transmembrane region" description="Helical" evidence="1">
    <location>
        <begin position="22"/>
        <end position="45"/>
    </location>
</feature>
<dbReference type="VEuPathDB" id="TriTrypDB:BSAL_16220"/>
<organism evidence="2 3">
    <name type="scientific">Bodo saltans</name>
    <name type="common">Flagellated protozoan</name>
    <dbReference type="NCBI Taxonomy" id="75058"/>
    <lineage>
        <taxon>Eukaryota</taxon>
        <taxon>Discoba</taxon>
        <taxon>Euglenozoa</taxon>
        <taxon>Kinetoplastea</taxon>
        <taxon>Metakinetoplastina</taxon>
        <taxon>Eubodonida</taxon>
        <taxon>Bodonidae</taxon>
        <taxon>Bodo</taxon>
    </lineage>
</organism>